<dbReference type="InParanoid" id="A0A1S0UIJ0"/>
<organism evidence="2">
    <name type="scientific">Loa loa</name>
    <name type="common">Eye worm</name>
    <name type="synonym">Filaria loa</name>
    <dbReference type="NCBI Taxonomy" id="7209"/>
    <lineage>
        <taxon>Eukaryota</taxon>
        <taxon>Metazoa</taxon>
        <taxon>Ecdysozoa</taxon>
        <taxon>Nematoda</taxon>
        <taxon>Chromadorea</taxon>
        <taxon>Rhabditida</taxon>
        <taxon>Spirurina</taxon>
        <taxon>Spiruromorpha</taxon>
        <taxon>Filarioidea</taxon>
        <taxon>Onchocercidae</taxon>
        <taxon>Loa</taxon>
    </lineage>
</organism>
<keyword evidence="1" id="KW-1133">Transmembrane helix</keyword>
<accession>A0A1S0UIJ0</accession>
<gene>
    <name evidence="2" type="ORF">LOAG_17441</name>
</gene>
<feature type="transmembrane region" description="Helical" evidence="1">
    <location>
        <begin position="90"/>
        <end position="107"/>
    </location>
</feature>
<sequence length="113" mass="12204">MTSFGTIFFGVKFLRRFFVDTVPLFVALVAIVAIVGIIIGVALVVTAVVIVVAVVVVVVVAVAYDGNVQDEFTIISEDVLQQIELPSIRFVKLLLLLLLLTNFGVIVEAELVT</sequence>
<dbReference type="GeneID" id="31251661"/>
<name>A0A1S0UIJ0_LOALO</name>
<protein>
    <submittedName>
        <fullName evidence="2">Uncharacterized protein</fullName>
    </submittedName>
</protein>
<dbReference type="KEGG" id="loa:LOAG_17441"/>
<evidence type="ECO:0000313" key="2">
    <source>
        <dbReference type="EMBL" id="EJD75395.1"/>
    </source>
</evidence>
<dbReference type="RefSeq" id="XP_020306262.1">
    <property type="nucleotide sequence ID" value="XM_020450105.1"/>
</dbReference>
<reference evidence="2" key="1">
    <citation type="submission" date="2012-04" db="EMBL/GenBank/DDBJ databases">
        <title>The Genome Sequence of Loa loa.</title>
        <authorList>
            <consortium name="The Broad Institute Genome Sequencing Platform"/>
            <consortium name="Broad Institute Genome Sequencing Center for Infectious Disease"/>
            <person name="Nutman T.B."/>
            <person name="Fink D.L."/>
            <person name="Russ C."/>
            <person name="Young S."/>
            <person name="Zeng Q."/>
            <person name="Gargeya S."/>
            <person name="Alvarado L."/>
            <person name="Berlin A."/>
            <person name="Chapman S.B."/>
            <person name="Chen Z."/>
            <person name="Freedman E."/>
            <person name="Gellesch M."/>
            <person name="Goldberg J."/>
            <person name="Griggs A."/>
            <person name="Gujja S."/>
            <person name="Heilman E.R."/>
            <person name="Heiman D."/>
            <person name="Howarth C."/>
            <person name="Mehta T."/>
            <person name="Neiman D."/>
            <person name="Pearson M."/>
            <person name="Roberts A."/>
            <person name="Saif S."/>
            <person name="Shea T."/>
            <person name="Shenoy N."/>
            <person name="Sisk P."/>
            <person name="Stolte C."/>
            <person name="Sykes S."/>
            <person name="White J."/>
            <person name="Yandava C."/>
            <person name="Haas B."/>
            <person name="Henn M.R."/>
            <person name="Nusbaum C."/>
            <person name="Birren B."/>
        </authorList>
    </citation>
    <scope>NUCLEOTIDE SEQUENCE [LARGE SCALE GENOMIC DNA]</scope>
</reference>
<feature type="transmembrane region" description="Helical" evidence="1">
    <location>
        <begin position="21"/>
        <end position="39"/>
    </location>
</feature>
<feature type="transmembrane region" description="Helical" evidence="1">
    <location>
        <begin position="45"/>
        <end position="64"/>
    </location>
</feature>
<dbReference type="EMBL" id="JH712141">
    <property type="protein sequence ID" value="EJD75395.1"/>
    <property type="molecule type" value="Genomic_DNA"/>
</dbReference>
<dbReference type="AlphaFoldDB" id="A0A1S0UIJ0"/>
<dbReference type="CTD" id="31251661"/>
<proteinExistence type="predicted"/>
<keyword evidence="1" id="KW-0812">Transmembrane</keyword>
<evidence type="ECO:0000256" key="1">
    <source>
        <dbReference type="SAM" id="Phobius"/>
    </source>
</evidence>
<keyword evidence="1" id="KW-0472">Membrane</keyword>